<dbReference type="Gene3D" id="1.10.287.130">
    <property type="match status" value="1"/>
</dbReference>
<keyword evidence="13" id="KW-1185">Reference proteome</keyword>
<evidence type="ECO:0000256" key="8">
    <source>
        <dbReference type="ARBA" id="ARBA00022989"/>
    </source>
</evidence>
<feature type="domain" description="Histidine kinase" evidence="11">
    <location>
        <begin position="76"/>
        <end position="281"/>
    </location>
</feature>
<evidence type="ECO:0000256" key="4">
    <source>
        <dbReference type="ARBA" id="ARBA00022553"/>
    </source>
</evidence>
<dbReference type="InterPro" id="IPR003661">
    <property type="entry name" value="HisK_dim/P_dom"/>
</dbReference>
<keyword evidence="7 12" id="KW-0418">Kinase</keyword>
<dbReference type="PANTHER" id="PTHR45436">
    <property type="entry name" value="SENSOR HISTIDINE KINASE YKOH"/>
    <property type="match status" value="1"/>
</dbReference>
<evidence type="ECO:0000256" key="6">
    <source>
        <dbReference type="ARBA" id="ARBA00022692"/>
    </source>
</evidence>
<proteinExistence type="predicted"/>
<dbReference type="InterPro" id="IPR003594">
    <property type="entry name" value="HATPase_dom"/>
</dbReference>
<dbReference type="InterPro" id="IPR036097">
    <property type="entry name" value="HisK_dim/P_sf"/>
</dbReference>
<name>A0ABV0B1X9_9ACTN</name>
<sequence>MWNWLSVPAALVAGAVVLRRLLHRLGVISGDLAEINVGNEYGQIVRRRDLTQVDQLVGNINVSLEMLDRERRFASTVAHEIRSPLAGIRVTVEEALAQPGEPGRRVLHEVLRGIDRLEALANDLLLIARSRSSQVRWERLDLCDLVRQEIADRSDPIPVQVECVPGVPVEVVRSQLCEILTNLLDNAQRHARHHVHVEVGRAGGVARLAVSDDGPGIPEQERERIFERLVRLKGSPAQDGSGTGLGLAITRELVGGHRGAVWVQDSGSGGACFVVELPLANSP</sequence>
<dbReference type="Gene3D" id="3.30.565.10">
    <property type="entry name" value="Histidine kinase-like ATPase, C-terminal domain"/>
    <property type="match status" value="1"/>
</dbReference>
<dbReference type="InterPro" id="IPR036890">
    <property type="entry name" value="HATPase_C_sf"/>
</dbReference>
<keyword evidence="5" id="KW-0808">Transferase</keyword>
<evidence type="ECO:0000256" key="1">
    <source>
        <dbReference type="ARBA" id="ARBA00000085"/>
    </source>
</evidence>
<comment type="subcellular location">
    <subcellularLocation>
        <location evidence="2">Cell membrane</location>
    </subcellularLocation>
</comment>
<dbReference type="PRINTS" id="PR00344">
    <property type="entry name" value="BCTRLSENSOR"/>
</dbReference>
<dbReference type="Pfam" id="PF00512">
    <property type="entry name" value="HisKA"/>
    <property type="match status" value="1"/>
</dbReference>
<keyword evidence="10" id="KW-0472">Membrane</keyword>
<dbReference type="PROSITE" id="PS50109">
    <property type="entry name" value="HIS_KIN"/>
    <property type="match status" value="1"/>
</dbReference>
<dbReference type="EC" id="2.7.13.3" evidence="3"/>
<reference evidence="12 13" key="1">
    <citation type="submission" date="2024-05" db="EMBL/GenBank/DDBJ databases">
        <title>Microbispora sp.ZYX-F-249.</title>
        <authorList>
            <person name="Xie H."/>
        </authorList>
    </citation>
    <scope>NUCLEOTIDE SEQUENCE [LARGE SCALE GENOMIC DNA]</scope>
    <source>
        <strain evidence="12 13">ZYX-F-249</strain>
    </source>
</reference>
<evidence type="ECO:0000259" key="11">
    <source>
        <dbReference type="PROSITE" id="PS50109"/>
    </source>
</evidence>
<keyword evidence="6" id="KW-0812">Transmembrane</keyword>
<dbReference type="SUPFAM" id="SSF55874">
    <property type="entry name" value="ATPase domain of HSP90 chaperone/DNA topoisomerase II/histidine kinase"/>
    <property type="match status" value="1"/>
</dbReference>
<dbReference type="InterPro" id="IPR050428">
    <property type="entry name" value="TCS_sensor_his_kinase"/>
</dbReference>
<protein>
    <recommendedName>
        <fullName evidence="3">histidine kinase</fullName>
        <ecNumber evidence="3">2.7.13.3</ecNumber>
    </recommendedName>
</protein>
<dbReference type="RefSeq" id="WP_346230402.1">
    <property type="nucleotide sequence ID" value="NZ_JBDJAW010000053.1"/>
</dbReference>
<evidence type="ECO:0000313" key="12">
    <source>
        <dbReference type="EMBL" id="MEN3540551.1"/>
    </source>
</evidence>
<accession>A0ABV0B1X9</accession>
<evidence type="ECO:0000256" key="2">
    <source>
        <dbReference type="ARBA" id="ARBA00004236"/>
    </source>
</evidence>
<comment type="catalytic activity">
    <reaction evidence="1">
        <text>ATP + protein L-histidine = ADP + protein N-phospho-L-histidine.</text>
        <dbReference type="EC" id="2.7.13.3"/>
    </reaction>
</comment>
<keyword evidence="4" id="KW-0597">Phosphoprotein</keyword>
<dbReference type="Pfam" id="PF02518">
    <property type="entry name" value="HATPase_c"/>
    <property type="match status" value="1"/>
</dbReference>
<dbReference type="SMART" id="SM00388">
    <property type="entry name" value="HisKA"/>
    <property type="match status" value="1"/>
</dbReference>
<evidence type="ECO:0000256" key="10">
    <source>
        <dbReference type="ARBA" id="ARBA00023136"/>
    </source>
</evidence>
<dbReference type="SMART" id="SM00387">
    <property type="entry name" value="HATPase_c"/>
    <property type="match status" value="1"/>
</dbReference>
<keyword evidence="9" id="KW-0902">Two-component regulatory system</keyword>
<organism evidence="12 13">
    <name type="scientific">Microbispora maris</name>
    <dbReference type="NCBI Taxonomy" id="3144104"/>
    <lineage>
        <taxon>Bacteria</taxon>
        <taxon>Bacillati</taxon>
        <taxon>Actinomycetota</taxon>
        <taxon>Actinomycetes</taxon>
        <taxon>Streptosporangiales</taxon>
        <taxon>Streptosporangiaceae</taxon>
        <taxon>Microbispora</taxon>
    </lineage>
</organism>
<dbReference type="EMBL" id="JBDJAW010000053">
    <property type="protein sequence ID" value="MEN3540551.1"/>
    <property type="molecule type" value="Genomic_DNA"/>
</dbReference>
<keyword evidence="8" id="KW-1133">Transmembrane helix</keyword>
<evidence type="ECO:0000256" key="9">
    <source>
        <dbReference type="ARBA" id="ARBA00023012"/>
    </source>
</evidence>
<dbReference type="PANTHER" id="PTHR45436:SF5">
    <property type="entry name" value="SENSOR HISTIDINE KINASE TRCS"/>
    <property type="match status" value="1"/>
</dbReference>
<evidence type="ECO:0000256" key="3">
    <source>
        <dbReference type="ARBA" id="ARBA00012438"/>
    </source>
</evidence>
<dbReference type="CDD" id="cd00075">
    <property type="entry name" value="HATPase"/>
    <property type="match status" value="1"/>
</dbReference>
<evidence type="ECO:0000256" key="5">
    <source>
        <dbReference type="ARBA" id="ARBA00022679"/>
    </source>
</evidence>
<dbReference type="InterPro" id="IPR005467">
    <property type="entry name" value="His_kinase_dom"/>
</dbReference>
<dbReference type="CDD" id="cd00082">
    <property type="entry name" value="HisKA"/>
    <property type="match status" value="1"/>
</dbReference>
<dbReference type="GO" id="GO:0016301">
    <property type="term" value="F:kinase activity"/>
    <property type="evidence" value="ECO:0007669"/>
    <property type="project" value="UniProtKB-KW"/>
</dbReference>
<dbReference type="Proteomes" id="UP001447516">
    <property type="component" value="Unassembled WGS sequence"/>
</dbReference>
<gene>
    <name evidence="12" type="ORF">AAH991_35935</name>
</gene>
<comment type="caution">
    <text evidence="12">The sequence shown here is derived from an EMBL/GenBank/DDBJ whole genome shotgun (WGS) entry which is preliminary data.</text>
</comment>
<dbReference type="InterPro" id="IPR004358">
    <property type="entry name" value="Sig_transdc_His_kin-like_C"/>
</dbReference>
<evidence type="ECO:0000313" key="13">
    <source>
        <dbReference type="Proteomes" id="UP001447516"/>
    </source>
</evidence>
<evidence type="ECO:0000256" key="7">
    <source>
        <dbReference type="ARBA" id="ARBA00022777"/>
    </source>
</evidence>
<dbReference type="SUPFAM" id="SSF47384">
    <property type="entry name" value="Homodimeric domain of signal transducing histidine kinase"/>
    <property type="match status" value="1"/>
</dbReference>